<keyword evidence="2" id="KW-0418">Kinase</keyword>
<dbReference type="PROSITE" id="PS00109">
    <property type="entry name" value="PROTEIN_KINASE_TYR"/>
    <property type="match status" value="1"/>
</dbReference>
<dbReference type="PROSITE" id="PS50011">
    <property type="entry name" value="PROTEIN_KINASE_DOM"/>
    <property type="match status" value="1"/>
</dbReference>
<evidence type="ECO:0000259" key="1">
    <source>
        <dbReference type="PROSITE" id="PS50011"/>
    </source>
</evidence>
<dbReference type="SMART" id="SM00220">
    <property type="entry name" value="S_TKc"/>
    <property type="match status" value="1"/>
</dbReference>
<dbReference type="AlphaFoldDB" id="A0A1S8S9S8"/>
<feature type="domain" description="Protein kinase" evidence="1">
    <location>
        <begin position="54"/>
        <end position="334"/>
    </location>
</feature>
<evidence type="ECO:0000313" key="3">
    <source>
        <dbReference type="Proteomes" id="UP000190973"/>
    </source>
</evidence>
<dbReference type="InterPro" id="IPR000719">
    <property type="entry name" value="Prot_kinase_dom"/>
</dbReference>
<accession>A0A1S8S9S8</accession>
<dbReference type="Gene3D" id="1.10.510.10">
    <property type="entry name" value="Transferase(Phosphotransferase) domain 1"/>
    <property type="match status" value="1"/>
</dbReference>
<dbReference type="GO" id="GO:0004674">
    <property type="term" value="F:protein serine/threonine kinase activity"/>
    <property type="evidence" value="ECO:0007669"/>
    <property type="project" value="UniProtKB-EC"/>
</dbReference>
<dbReference type="GO" id="GO:0005524">
    <property type="term" value="F:ATP binding"/>
    <property type="evidence" value="ECO:0007669"/>
    <property type="project" value="InterPro"/>
</dbReference>
<gene>
    <name evidence="2" type="primary">pknL</name>
    <name evidence="2" type="ORF">CLBCK_18480</name>
</gene>
<dbReference type="PANTHER" id="PTHR44167:SF24">
    <property type="entry name" value="SERINE_THREONINE-PROTEIN KINASE CHK2"/>
    <property type="match status" value="1"/>
</dbReference>
<dbReference type="PANTHER" id="PTHR44167">
    <property type="entry name" value="OVARIAN-SPECIFIC SERINE/THREONINE-PROTEIN KINASE LOK-RELATED"/>
    <property type="match status" value="1"/>
</dbReference>
<proteinExistence type="predicted"/>
<name>A0A1S8S9S8_CLOBE</name>
<protein>
    <submittedName>
        <fullName evidence="2">Serine/threonine-protein kinase PknL</fullName>
        <ecNumber evidence="2">2.7.11.1</ecNumber>
    </submittedName>
</protein>
<keyword evidence="2" id="KW-0808">Transferase</keyword>
<dbReference type="Proteomes" id="UP000190973">
    <property type="component" value="Unassembled WGS sequence"/>
</dbReference>
<comment type="caution">
    <text evidence="2">The sequence shown here is derived from an EMBL/GenBank/DDBJ whole genome shotgun (WGS) entry which is preliminary data.</text>
</comment>
<dbReference type="InterPro" id="IPR011009">
    <property type="entry name" value="Kinase-like_dom_sf"/>
</dbReference>
<dbReference type="InterPro" id="IPR008266">
    <property type="entry name" value="Tyr_kinase_AS"/>
</dbReference>
<organism evidence="2 3">
    <name type="scientific">Clostridium beijerinckii</name>
    <name type="common">Clostridium MP</name>
    <dbReference type="NCBI Taxonomy" id="1520"/>
    <lineage>
        <taxon>Bacteria</taxon>
        <taxon>Bacillati</taxon>
        <taxon>Bacillota</taxon>
        <taxon>Clostridia</taxon>
        <taxon>Eubacteriales</taxon>
        <taxon>Clostridiaceae</taxon>
        <taxon>Clostridium</taxon>
    </lineage>
</organism>
<dbReference type="EC" id="2.7.11.1" evidence="2"/>
<dbReference type="RefSeq" id="WP_077838492.1">
    <property type="nucleotide sequence ID" value="NZ_JABTAE010000001.1"/>
</dbReference>
<evidence type="ECO:0000313" key="2">
    <source>
        <dbReference type="EMBL" id="OOM62310.1"/>
    </source>
</evidence>
<dbReference type="SUPFAM" id="SSF56112">
    <property type="entry name" value="Protein kinase-like (PK-like)"/>
    <property type="match status" value="1"/>
</dbReference>
<dbReference type="EMBL" id="LZZI01000025">
    <property type="protein sequence ID" value="OOM62310.1"/>
    <property type="molecule type" value="Genomic_DNA"/>
</dbReference>
<reference evidence="2 3" key="1">
    <citation type="submission" date="2016-05" db="EMBL/GenBank/DDBJ databases">
        <title>Microbial solvent formation.</title>
        <authorList>
            <person name="Poehlein A."/>
            <person name="Montoya Solano J.D."/>
            <person name="Flitsch S."/>
            <person name="Krabben P."/>
            <person name="Duerre P."/>
            <person name="Daniel R."/>
        </authorList>
    </citation>
    <scope>NUCLEOTIDE SEQUENCE [LARGE SCALE GENOMIC DNA]</scope>
    <source>
        <strain evidence="2 3">DSM 53</strain>
    </source>
</reference>
<dbReference type="Pfam" id="PF00069">
    <property type="entry name" value="Pkinase"/>
    <property type="match status" value="1"/>
</dbReference>
<sequence>MENIFEDKVKECLIKENLWKNGYHFEKNPNQRGQSFNFFVVNEKDQKIFIAKFFDYLADFKSESFERIDEFSSISDYIEWISNSDNSIDVEQVLEATHYVQRSFNRYVEVCSNYNCGFPKLYANEKSLKINGSFYGLLIEEVIVGITLDKHIKRINRDSVENNNLFLQVVSFINEITKSLALLNQNNIVHRDLSPDNIIYNDGIYTIIDPGVIKMVDRDKTRTFGFIFGKRSYVSPEQFRGYASQVDFTSDLYSLGVISFEFVLGYNPLKKYIDKTNNPHKDFFRDVNRDIEDDFFDLIEESTTTKRFYQLLCKMVQVERRYRFETMDEFREFFDTITMEVGI</sequence>